<dbReference type="PROSITE" id="PS00107">
    <property type="entry name" value="PROTEIN_KINASE_ATP"/>
    <property type="match status" value="1"/>
</dbReference>
<evidence type="ECO:0000313" key="7">
    <source>
        <dbReference type="Proteomes" id="UP000192596"/>
    </source>
</evidence>
<dbReference type="InterPro" id="IPR008271">
    <property type="entry name" value="Ser/Thr_kinase_AS"/>
</dbReference>
<dbReference type="STRING" id="1507870.A0A1V8TKS9"/>
<keyword evidence="2 3" id="KW-0067">ATP-binding</keyword>
<evidence type="ECO:0000256" key="3">
    <source>
        <dbReference type="PROSITE-ProRule" id="PRU10141"/>
    </source>
</evidence>
<evidence type="ECO:0000259" key="5">
    <source>
        <dbReference type="PROSITE" id="PS50011"/>
    </source>
</evidence>
<dbReference type="SMART" id="SM00220">
    <property type="entry name" value="S_TKc"/>
    <property type="match status" value="1"/>
</dbReference>
<evidence type="ECO:0000313" key="6">
    <source>
        <dbReference type="EMBL" id="OQO11914.1"/>
    </source>
</evidence>
<organism evidence="6 7">
    <name type="scientific">Cryoendolithus antarcticus</name>
    <dbReference type="NCBI Taxonomy" id="1507870"/>
    <lineage>
        <taxon>Eukaryota</taxon>
        <taxon>Fungi</taxon>
        <taxon>Dikarya</taxon>
        <taxon>Ascomycota</taxon>
        <taxon>Pezizomycotina</taxon>
        <taxon>Dothideomycetes</taxon>
        <taxon>Dothideomycetidae</taxon>
        <taxon>Cladosporiales</taxon>
        <taxon>Cladosporiaceae</taxon>
        <taxon>Cryoendolithus</taxon>
    </lineage>
</organism>
<dbReference type="GO" id="GO:0005524">
    <property type="term" value="F:ATP binding"/>
    <property type="evidence" value="ECO:0007669"/>
    <property type="project" value="UniProtKB-UniRule"/>
</dbReference>
<dbReference type="AlphaFoldDB" id="A0A1V8TKS9"/>
<dbReference type="SUPFAM" id="SSF56112">
    <property type="entry name" value="Protein kinase-like (PK-like)"/>
    <property type="match status" value="1"/>
</dbReference>
<evidence type="ECO:0000256" key="4">
    <source>
        <dbReference type="SAM" id="MobiDB-lite"/>
    </source>
</evidence>
<evidence type="ECO:0000256" key="1">
    <source>
        <dbReference type="ARBA" id="ARBA00022741"/>
    </source>
</evidence>
<dbReference type="GO" id="GO:0005737">
    <property type="term" value="C:cytoplasm"/>
    <property type="evidence" value="ECO:0007669"/>
    <property type="project" value="TreeGrafter"/>
</dbReference>
<dbReference type="InterPro" id="IPR017441">
    <property type="entry name" value="Protein_kinase_ATP_BS"/>
</dbReference>
<name>A0A1V8TKS9_9PEZI</name>
<keyword evidence="7" id="KW-1185">Reference proteome</keyword>
<feature type="compositionally biased region" description="Acidic residues" evidence="4">
    <location>
        <begin position="591"/>
        <end position="602"/>
    </location>
</feature>
<protein>
    <recommendedName>
        <fullName evidence="5">Protein kinase domain-containing protein</fullName>
    </recommendedName>
</protein>
<dbReference type="Proteomes" id="UP000192596">
    <property type="component" value="Unassembled WGS sequence"/>
</dbReference>
<dbReference type="GO" id="GO:0004674">
    <property type="term" value="F:protein serine/threonine kinase activity"/>
    <property type="evidence" value="ECO:0007669"/>
    <property type="project" value="TreeGrafter"/>
</dbReference>
<feature type="region of interest" description="Disordered" evidence="4">
    <location>
        <begin position="46"/>
        <end position="153"/>
    </location>
</feature>
<dbReference type="EMBL" id="NAJO01000006">
    <property type="protein sequence ID" value="OQO11914.1"/>
    <property type="molecule type" value="Genomic_DNA"/>
</dbReference>
<feature type="compositionally biased region" description="Low complexity" evidence="4">
    <location>
        <begin position="123"/>
        <end position="133"/>
    </location>
</feature>
<dbReference type="InterPro" id="IPR000719">
    <property type="entry name" value="Prot_kinase_dom"/>
</dbReference>
<comment type="caution">
    <text evidence="6">The sequence shown here is derived from an EMBL/GenBank/DDBJ whole genome shotgun (WGS) entry which is preliminary data.</text>
</comment>
<feature type="domain" description="Protein kinase" evidence="5">
    <location>
        <begin position="185"/>
        <end position="499"/>
    </location>
</feature>
<dbReference type="InterPro" id="IPR011009">
    <property type="entry name" value="Kinase-like_dom_sf"/>
</dbReference>
<reference evidence="7" key="1">
    <citation type="submission" date="2017-03" db="EMBL/GenBank/DDBJ databases">
        <title>Genomes of endolithic fungi from Antarctica.</title>
        <authorList>
            <person name="Coleine C."/>
            <person name="Masonjones S."/>
            <person name="Stajich J.E."/>
        </authorList>
    </citation>
    <scope>NUCLEOTIDE SEQUENCE [LARGE SCALE GENOMIC DNA]</scope>
    <source>
        <strain evidence="7">CCFEE 5527</strain>
    </source>
</reference>
<sequence>MARSPSRRLRDRTHGVVRSTNLFGLGDPARPREAAAILANLARTHAPGTVPAPAIPVAPPLPQGLPPPPPPPPPPSPPQPGLPPGPPPDGPQIPGGPGPAPEPIPPGGDDGANQPDSGAPAVPDGNGPNDLDPGPGPPDGGADDDEQLPPDWPDMMFTAAEIAGLYNRDEAREALRQASFRNRTWHCGHRLGEGSFGFVFAAYQLDAHHAITDIAAVKDCYVRQESWDTWYHWDGDARDAVNRLPIEVGTLTAIQNRSTSGSGKIVRLRHACPVNMTKHTYRIYMEYLEGTLEQATLAQHAVHFPEPFIWRWLEDLTEACLVMSEGSIDEARPGPADWKSIVHRDIKPGNVLIRDPPGDHWRTIPGCRIADWGGAVYTNAADPHSPTSYNYHAGTYGFRPTELVGIIDRVTGTPTNNGLIGDHSNIWQISATMIAVADLSPHPEGDNFDPGFTGRVARPRQRLYSDTLKTLLYWCVRVEAEDRVDLHTLQRTIRRHTRGAGAGDSPDLADGARHEDDNLRMRYVPKWPNRWVYRQHMSLPRRKQPDLPPLPTEVEDEDDEEGTASTEGNEHHPIGISSGPGPRNFPAVEGEAIEEEYQEDSD</sequence>
<dbReference type="InParanoid" id="A0A1V8TKS9"/>
<dbReference type="OrthoDB" id="310217at2759"/>
<dbReference type="InterPro" id="IPR053235">
    <property type="entry name" value="Ser_Thr_kinase"/>
</dbReference>
<dbReference type="Gene3D" id="1.10.510.10">
    <property type="entry name" value="Transferase(Phosphotransferase) domain 1"/>
    <property type="match status" value="1"/>
</dbReference>
<evidence type="ECO:0000256" key="2">
    <source>
        <dbReference type="ARBA" id="ARBA00022840"/>
    </source>
</evidence>
<dbReference type="PROSITE" id="PS00108">
    <property type="entry name" value="PROTEIN_KINASE_ST"/>
    <property type="match status" value="1"/>
</dbReference>
<dbReference type="Pfam" id="PF00069">
    <property type="entry name" value="Pkinase"/>
    <property type="match status" value="1"/>
</dbReference>
<keyword evidence="1 3" id="KW-0547">Nucleotide-binding</keyword>
<proteinExistence type="predicted"/>
<gene>
    <name evidence="6" type="ORF">B0A48_03641</name>
</gene>
<feature type="compositionally biased region" description="Acidic residues" evidence="4">
    <location>
        <begin position="553"/>
        <end position="562"/>
    </location>
</feature>
<feature type="binding site" evidence="3">
    <location>
        <position position="218"/>
    </location>
    <ligand>
        <name>ATP</name>
        <dbReference type="ChEBI" id="CHEBI:30616"/>
    </ligand>
</feature>
<dbReference type="PROSITE" id="PS50011">
    <property type="entry name" value="PROTEIN_KINASE_DOM"/>
    <property type="match status" value="1"/>
</dbReference>
<feature type="compositionally biased region" description="Pro residues" evidence="4">
    <location>
        <begin position="53"/>
        <end position="106"/>
    </location>
</feature>
<dbReference type="PANTHER" id="PTHR24361">
    <property type="entry name" value="MITOGEN-ACTIVATED KINASE KINASE KINASE"/>
    <property type="match status" value="1"/>
</dbReference>
<accession>A0A1V8TKS9</accession>
<feature type="region of interest" description="Disordered" evidence="4">
    <location>
        <begin position="541"/>
        <end position="602"/>
    </location>
</feature>